<dbReference type="PANTHER" id="PTHR11709:SF431">
    <property type="entry name" value="LACCASE-5"/>
    <property type="match status" value="1"/>
</dbReference>
<evidence type="ECO:0000313" key="1">
    <source>
        <dbReference type="EMBL" id="MCD9646774.1"/>
    </source>
</evidence>
<dbReference type="EMBL" id="JACEIK010004912">
    <property type="protein sequence ID" value="MCD9646774.1"/>
    <property type="molecule type" value="Genomic_DNA"/>
</dbReference>
<organism evidence="1 2">
    <name type="scientific">Datura stramonium</name>
    <name type="common">Jimsonweed</name>
    <name type="synonym">Common thornapple</name>
    <dbReference type="NCBI Taxonomy" id="4076"/>
    <lineage>
        <taxon>Eukaryota</taxon>
        <taxon>Viridiplantae</taxon>
        <taxon>Streptophyta</taxon>
        <taxon>Embryophyta</taxon>
        <taxon>Tracheophyta</taxon>
        <taxon>Spermatophyta</taxon>
        <taxon>Magnoliopsida</taxon>
        <taxon>eudicotyledons</taxon>
        <taxon>Gunneridae</taxon>
        <taxon>Pentapetalae</taxon>
        <taxon>asterids</taxon>
        <taxon>lamiids</taxon>
        <taxon>Solanales</taxon>
        <taxon>Solanaceae</taxon>
        <taxon>Solanoideae</taxon>
        <taxon>Datureae</taxon>
        <taxon>Datura</taxon>
    </lineage>
</organism>
<evidence type="ECO:0000313" key="2">
    <source>
        <dbReference type="Proteomes" id="UP000823775"/>
    </source>
</evidence>
<gene>
    <name evidence="1" type="ORF">HAX54_036931</name>
</gene>
<dbReference type="PANTHER" id="PTHR11709">
    <property type="entry name" value="MULTI-COPPER OXIDASE"/>
    <property type="match status" value="1"/>
</dbReference>
<name>A0ABS8VJ69_DATST</name>
<proteinExistence type="predicted"/>
<accession>A0ABS8VJ69</accession>
<reference evidence="1 2" key="1">
    <citation type="journal article" date="2021" name="BMC Genomics">
        <title>Datura genome reveals duplications of psychoactive alkaloid biosynthetic genes and high mutation rate following tissue culture.</title>
        <authorList>
            <person name="Rajewski A."/>
            <person name="Carter-House D."/>
            <person name="Stajich J."/>
            <person name="Litt A."/>
        </authorList>
    </citation>
    <scope>NUCLEOTIDE SEQUENCE [LARGE SCALE GENOMIC DNA]</scope>
    <source>
        <strain evidence="1">AR-01</strain>
    </source>
</reference>
<dbReference type="Proteomes" id="UP000823775">
    <property type="component" value="Unassembled WGS sequence"/>
</dbReference>
<dbReference type="InterPro" id="IPR045087">
    <property type="entry name" value="Cu-oxidase_fam"/>
</dbReference>
<protein>
    <submittedName>
        <fullName evidence="1">Uncharacterized protein</fullName>
    </submittedName>
</protein>
<sequence>MTLSTFCVTGVFQRHGVSKSEQDGQMDQEFVRSVQLDQEELHLPVCHSRTGRDSLWWHAHSSWLRATVYGALIIHPKDVAKAFLIASFGLKWLRISLMIAYNAARGTRLTSCSSNCAKTSPVFPSLPAYNDTATATAFTTKFRSPRQVEVPTEVSENLFFTVGLGLNSFLRGAKKLQKLSEVQK</sequence>
<comment type="caution">
    <text evidence="1">The sequence shown here is derived from an EMBL/GenBank/DDBJ whole genome shotgun (WGS) entry which is preliminary data.</text>
</comment>
<keyword evidence="2" id="KW-1185">Reference proteome</keyword>